<comment type="caution">
    <text evidence="2">The sequence shown here is derived from an EMBL/GenBank/DDBJ whole genome shotgun (WGS) entry which is preliminary data.</text>
</comment>
<sequence length="59" mass="6215">MTGVRSSIKDENAAGFFHSKKAVCNRVWAALLPPAPNRMNAAASDGLPGGRSETKPGYL</sequence>
<organism evidence="2">
    <name type="scientific">hydrocarbon metagenome</name>
    <dbReference type="NCBI Taxonomy" id="938273"/>
    <lineage>
        <taxon>unclassified sequences</taxon>
        <taxon>metagenomes</taxon>
        <taxon>ecological metagenomes</taxon>
    </lineage>
</organism>
<dbReference type="EMBL" id="LNQE01001605">
    <property type="protein sequence ID" value="KUG14914.1"/>
    <property type="molecule type" value="Genomic_DNA"/>
</dbReference>
<protein>
    <submittedName>
        <fullName evidence="2">Uncharacterized protein</fullName>
    </submittedName>
</protein>
<dbReference type="AlphaFoldDB" id="A0A0W8F2V0"/>
<accession>A0A0W8F2V0</accession>
<feature type="region of interest" description="Disordered" evidence="1">
    <location>
        <begin position="36"/>
        <end position="59"/>
    </location>
</feature>
<evidence type="ECO:0000256" key="1">
    <source>
        <dbReference type="SAM" id="MobiDB-lite"/>
    </source>
</evidence>
<name>A0A0W8F2V0_9ZZZZ</name>
<gene>
    <name evidence="2" type="ORF">ASZ90_015440</name>
</gene>
<reference evidence="2" key="1">
    <citation type="journal article" date="2015" name="Proc. Natl. Acad. Sci. U.S.A.">
        <title>Networks of energetic and metabolic interactions define dynamics in microbial communities.</title>
        <authorList>
            <person name="Embree M."/>
            <person name="Liu J.K."/>
            <person name="Al-Bassam M.M."/>
            <person name="Zengler K."/>
        </authorList>
    </citation>
    <scope>NUCLEOTIDE SEQUENCE</scope>
</reference>
<evidence type="ECO:0000313" key="2">
    <source>
        <dbReference type="EMBL" id="KUG14914.1"/>
    </source>
</evidence>
<proteinExistence type="predicted"/>